<dbReference type="Gene3D" id="1.10.10.60">
    <property type="entry name" value="Homeodomain-like"/>
    <property type="match status" value="2"/>
</dbReference>
<organism evidence="6 7">
    <name type="scientific">Zhenhengia yiwuensis</name>
    <dbReference type="NCBI Taxonomy" id="2763666"/>
    <lineage>
        <taxon>Bacteria</taxon>
        <taxon>Bacillati</taxon>
        <taxon>Bacillota</taxon>
        <taxon>Clostridia</taxon>
        <taxon>Lachnospirales</taxon>
        <taxon>Lachnospiraceae</taxon>
        <taxon>Zhenhengia</taxon>
    </lineage>
</organism>
<keyword evidence="4" id="KW-1133">Transmembrane helix</keyword>
<evidence type="ECO:0000313" key="7">
    <source>
        <dbReference type="Proteomes" id="UP000655830"/>
    </source>
</evidence>
<comment type="caution">
    <text evidence="6">The sequence shown here is derived from an EMBL/GenBank/DDBJ whole genome shotgun (WGS) entry which is preliminary data.</text>
</comment>
<keyword evidence="3" id="KW-0804">Transcription</keyword>
<evidence type="ECO:0000256" key="3">
    <source>
        <dbReference type="ARBA" id="ARBA00023163"/>
    </source>
</evidence>
<evidence type="ECO:0000256" key="1">
    <source>
        <dbReference type="ARBA" id="ARBA00023015"/>
    </source>
</evidence>
<dbReference type="PROSITE" id="PS01124">
    <property type="entry name" value="HTH_ARAC_FAMILY_2"/>
    <property type="match status" value="1"/>
</dbReference>
<reference evidence="6" key="1">
    <citation type="submission" date="2020-08" db="EMBL/GenBank/DDBJ databases">
        <title>Genome public.</title>
        <authorList>
            <person name="Liu C."/>
            <person name="Sun Q."/>
        </authorList>
    </citation>
    <scope>NUCLEOTIDE SEQUENCE</scope>
    <source>
        <strain evidence="6">NSJ-12</strain>
    </source>
</reference>
<sequence length="749" mass="87186">MKKVIIKKEMFYSLLIPYVLLGIVGLISFRYMYTTSIKNVNNEVIRGNYSILNKIVREIDYLVSDIERLVIEVDSNPRFARILNLDKNRTGSDNYKLAMGINELKKIKKYNYLIEDLILYYHKGDFFINALGIRDADLLYTDYLLGENKNQEEWNQKLKGNYPIGKLIKILDEIFYIVTIPTNETVEYSNVIVKVNTEQFNALIGSYNNLNEGKFYILDRDFELLASNDADGSSSFEKDIENLRAVTSTLSNQEIGSITLNSQKYRVFYIEENSSDLHYIWMIEEYQLRAKSSFILVAFTGMGVAFVLLLILGIKGVKKNYKKIEHIINRLSKSNLSIEDHKYSEVTYINSILNNIEKKLKSQEKIMIESILRKALYGLIEETDENYAYILKNQKTLCTQGSVITLFEDMDIERKKAKDLKLSIFMIENIIKEIFNGNIMSWVIPLNDWYVIILNGQEEDENELDYILEGVERTRKFLAEQLKIEYTIGVSSPIIGISNFGAGYKEALEALEEKQIIGTKQMIYYGNIEEHHNQYEFDQTKHKQWINSLKLGDSEKAHKMIEEIYQINFKEKQISAECGRLLLLDCLETIKQVAKELNISLEIDTKDVFKKSYTVYDIRDKIDDLIEEICKITDQVKENAKEREERIIQYIKEHYKDMNLNVATVADQFELNASYLSRLFKEQTGENLLSYINKYRVEQAKKLLQGTTKTLIKVAEETGFLNTAALTRAFKKYEGVMPGQYKEIYGNKK</sequence>
<accession>A0A926ICS8</accession>
<keyword evidence="4" id="KW-0472">Membrane</keyword>
<gene>
    <name evidence="6" type="ORF">H8718_05595</name>
</gene>
<dbReference type="EMBL" id="JACRSY010000007">
    <property type="protein sequence ID" value="MBC8579007.1"/>
    <property type="molecule type" value="Genomic_DNA"/>
</dbReference>
<keyword evidence="7" id="KW-1185">Reference proteome</keyword>
<keyword evidence="2" id="KW-0238">DNA-binding</keyword>
<dbReference type="PANTHER" id="PTHR43280:SF2">
    <property type="entry name" value="HTH-TYPE TRANSCRIPTIONAL REGULATOR EXSA"/>
    <property type="match status" value="1"/>
</dbReference>
<name>A0A926ICS8_9FIRM</name>
<proteinExistence type="predicted"/>
<keyword evidence="1" id="KW-0805">Transcription regulation</keyword>
<dbReference type="AlphaFoldDB" id="A0A926ICS8"/>
<dbReference type="GO" id="GO:0003700">
    <property type="term" value="F:DNA-binding transcription factor activity"/>
    <property type="evidence" value="ECO:0007669"/>
    <property type="project" value="InterPro"/>
</dbReference>
<dbReference type="RefSeq" id="WP_249332166.1">
    <property type="nucleotide sequence ID" value="NZ_JACRSY010000007.1"/>
</dbReference>
<feature type="domain" description="HTH araC/xylS-type" evidence="5">
    <location>
        <begin position="645"/>
        <end position="744"/>
    </location>
</feature>
<feature type="transmembrane region" description="Helical" evidence="4">
    <location>
        <begin position="12"/>
        <end position="33"/>
    </location>
</feature>
<evidence type="ECO:0000259" key="5">
    <source>
        <dbReference type="PROSITE" id="PS01124"/>
    </source>
</evidence>
<dbReference type="SMART" id="SM00342">
    <property type="entry name" value="HTH_ARAC"/>
    <property type="match status" value="1"/>
</dbReference>
<dbReference type="SUPFAM" id="SSF46689">
    <property type="entry name" value="Homeodomain-like"/>
    <property type="match status" value="2"/>
</dbReference>
<feature type="transmembrane region" description="Helical" evidence="4">
    <location>
        <begin position="294"/>
        <end position="314"/>
    </location>
</feature>
<dbReference type="Pfam" id="PF17853">
    <property type="entry name" value="GGDEF_2"/>
    <property type="match status" value="1"/>
</dbReference>
<keyword evidence="4" id="KW-0812">Transmembrane</keyword>
<protein>
    <submittedName>
        <fullName evidence="6">AraC family transcriptional regulator</fullName>
    </submittedName>
</protein>
<evidence type="ECO:0000256" key="2">
    <source>
        <dbReference type="ARBA" id="ARBA00023125"/>
    </source>
</evidence>
<dbReference type="InterPro" id="IPR041522">
    <property type="entry name" value="CdaR_GGDEF"/>
</dbReference>
<dbReference type="Pfam" id="PF12833">
    <property type="entry name" value="HTH_18"/>
    <property type="match status" value="1"/>
</dbReference>
<evidence type="ECO:0000313" key="6">
    <source>
        <dbReference type="EMBL" id="MBC8579007.1"/>
    </source>
</evidence>
<evidence type="ECO:0000256" key="4">
    <source>
        <dbReference type="SAM" id="Phobius"/>
    </source>
</evidence>
<dbReference type="PANTHER" id="PTHR43280">
    <property type="entry name" value="ARAC-FAMILY TRANSCRIPTIONAL REGULATOR"/>
    <property type="match status" value="1"/>
</dbReference>
<dbReference type="InterPro" id="IPR009057">
    <property type="entry name" value="Homeodomain-like_sf"/>
</dbReference>
<dbReference type="InterPro" id="IPR018060">
    <property type="entry name" value="HTH_AraC"/>
</dbReference>
<dbReference type="Proteomes" id="UP000655830">
    <property type="component" value="Unassembled WGS sequence"/>
</dbReference>
<dbReference type="GO" id="GO:0043565">
    <property type="term" value="F:sequence-specific DNA binding"/>
    <property type="evidence" value="ECO:0007669"/>
    <property type="project" value="InterPro"/>
</dbReference>